<evidence type="ECO:0000313" key="2">
    <source>
        <dbReference type="EMBL" id="JAH24435.1"/>
    </source>
</evidence>
<evidence type="ECO:0000256" key="1">
    <source>
        <dbReference type="SAM" id="MobiDB-lite"/>
    </source>
</evidence>
<accession>A0A0E9R7I7</accession>
<dbReference type="AlphaFoldDB" id="A0A0E9R7I7"/>
<proteinExistence type="predicted"/>
<protein>
    <submittedName>
        <fullName evidence="2">Uncharacterized protein</fullName>
    </submittedName>
</protein>
<dbReference type="EMBL" id="GBXM01084142">
    <property type="protein sequence ID" value="JAH24435.1"/>
    <property type="molecule type" value="Transcribed_RNA"/>
</dbReference>
<sequence length="25" mass="2580">MGNGALAPPLADGYNTSSLKEELQC</sequence>
<reference evidence="2" key="1">
    <citation type="submission" date="2014-11" db="EMBL/GenBank/DDBJ databases">
        <authorList>
            <person name="Amaro Gonzalez C."/>
        </authorList>
    </citation>
    <scope>NUCLEOTIDE SEQUENCE</scope>
</reference>
<name>A0A0E9R7I7_ANGAN</name>
<reference evidence="2" key="2">
    <citation type="journal article" date="2015" name="Fish Shellfish Immunol.">
        <title>Early steps in the European eel (Anguilla anguilla)-Vibrio vulnificus interaction in the gills: Role of the RtxA13 toxin.</title>
        <authorList>
            <person name="Callol A."/>
            <person name="Pajuelo D."/>
            <person name="Ebbesson L."/>
            <person name="Teles M."/>
            <person name="MacKenzie S."/>
            <person name="Amaro C."/>
        </authorList>
    </citation>
    <scope>NUCLEOTIDE SEQUENCE</scope>
</reference>
<feature type="region of interest" description="Disordered" evidence="1">
    <location>
        <begin position="1"/>
        <end position="25"/>
    </location>
</feature>
<organism evidence="2">
    <name type="scientific">Anguilla anguilla</name>
    <name type="common">European freshwater eel</name>
    <name type="synonym">Muraena anguilla</name>
    <dbReference type="NCBI Taxonomy" id="7936"/>
    <lineage>
        <taxon>Eukaryota</taxon>
        <taxon>Metazoa</taxon>
        <taxon>Chordata</taxon>
        <taxon>Craniata</taxon>
        <taxon>Vertebrata</taxon>
        <taxon>Euteleostomi</taxon>
        <taxon>Actinopterygii</taxon>
        <taxon>Neopterygii</taxon>
        <taxon>Teleostei</taxon>
        <taxon>Anguilliformes</taxon>
        <taxon>Anguillidae</taxon>
        <taxon>Anguilla</taxon>
    </lineage>
</organism>